<reference evidence="2" key="1">
    <citation type="submission" date="2021-01" db="EMBL/GenBank/DDBJ databases">
        <authorList>
            <person name="Corre E."/>
            <person name="Pelletier E."/>
            <person name="Niang G."/>
            <person name="Scheremetjew M."/>
            <person name="Finn R."/>
            <person name="Kale V."/>
            <person name="Holt S."/>
            <person name="Cochrane G."/>
            <person name="Meng A."/>
            <person name="Brown T."/>
            <person name="Cohen L."/>
        </authorList>
    </citation>
    <scope>NUCLEOTIDE SEQUENCE</scope>
    <source>
        <strain evidence="2">CCMP1381</strain>
    </source>
</reference>
<dbReference type="PANTHER" id="PTHR40036">
    <property type="entry name" value="MACROCIN O-METHYLTRANSFERASE"/>
    <property type="match status" value="1"/>
</dbReference>
<dbReference type="Gene3D" id="3.40.50.150">
    <property type="entry name" value="Vaccinia Virus protein VP39"/>
    <property type="match status" value="1"/>
</dbReference>
<feature type="region of interest" description="Disordered" evidence="1">
    <location>
        <begin position="1"/>
        <end position="21"/>
    </location>
</feature>
<sequence length="277" mass="30146">MAQPASQLWGRRTDDDDDDDDAASSIVRRSLHLGTYAMLKHAVTAAMPLLLLASSPASSNAGRVGPGDGHGQPVPVCPGCYPVVLEFGVASGRSIRMLHSLVAGTEASVHGFDTFEGLPEAWGSEDKGTYTQKGRIPKNLPSRGLDLHVGLFDDTLPSFLADQPEGMVVSLVNVDCDLYSSTVSVLSQLTPYVVPGTVFVFDEFVCHETWRTDEALAWLEWCHDQGWLFETLAVSMVSKQAVMRITEKVDLAEGSRRPNDAIPDHLAWATRVDDLYC</sequence>
<protein>
    <submittedName>
        <fullName evidence="2">Uncharacterized protein</fullName>
    </submittedName>
</protein>
<name>A0A7S2BNQ4_9STRA</name>
<dbReference type="InterPro" id="IPR008884">
    <property type="entry name" value="TylF_MeTrfase"/>
</dbReference>
<dbReference type="PANTHER" id="PTHR40036:SF1">
    <property type="entry name" value="MACROCIN O-METHYLTRANSFERASE"/>
    <property type="match status" value="1"/>
</dbReference>
<dbReference type="SUPFAM" id="SSF53335">
    <property type="entry name" value="S-adenosyl-L-methionine-dependent methyltransferases"/>
    <property type="match status" value="1"/>
</dbReference>
<dbReference type="AlphaFoldDB" id="A0A7S2BNQ4"/>
<organism evidence="2">
    <name type="scientific">Octactis speculum</name>
    <dbReference type="NCBI Taxonomy" id="3111310"/>
    <lineage>
        <taxon>Eukaryota</taxon>
        <taxon>Sar</taxon>
        <taxon>Stramenopiles</taxon>
        <taxon>Ochrophyta</taxon>
        <taxon>Dictyochophyceae</taxon>
        <taxon>Dictyochales</taxon>
        <taxon>Dictyochaceae</taxon>
        <taxon>Octactis</taxon>
    </lineage>
</organism>
<gene>
    <name evidence="2" type="ORF">DSPE1174_LOCUS8951</name>
</gene>
<evidence type="ECO:0000313" key="2">
    <source>
        <dbReference type="EMBL" id="CAD9402337.1"/>
    </source>
</evidence>
<dbReference type="EMBL" id="HBGS01017035">
    <property type="protein sequence ID" value="CAD9402337.1"/>
    <property type="molecule type" value="Transcribed_RNA"/>
</dbReference>
<accession>A0A7S2BNQ4</accession>
<evidence type="ECO:0000256" key="1">
    <source>
        <dbReference type="SAM" id="MobiDB-lite"/>
    </source>
</evidence>
<dbReference type="InterPro" id="IPR029063">
    <property type="entry name" value="SAM-dependent_MTases_sf"/>
</dbReference>
<dbReference type="Pfam" id="PF13578">
    <property type="entry name" value="Methyltransf_24"/>
    <property type="match status" value="1"/>
</dbReference>
<proteinExistence type="predicted"/>